<gene>
    <name evidence="1" type="ORF">MGWOODY_Smn380</name>
</gene>
<protein>
    <submittedName>
        <fullName evidence="1">Uncharacterized protein</fullName>
    </submittedName>
</protein>
<evidence type="ECO:0000313" key="1">
    <source>
        <dbReference type="EMBL" id="CUS43389.1"/>
    </source>
</evidence>
<dbReference type="AlphaFoldDB" id="A0A160TJG9"/>
<accession>A0A160TJG9</accession>
<name>A0A160TJG9_9ZZZZ</name>
<proteinExistence type="predicted"/>
<dbReference type="EMBL" id="CZQE01000045">
    <property type="protein sequence ID" value="CUS43389.1"/>
    <property type="molecule type" value="Genomic_DNA"/>
</dbReference>
<reference evidence="1" key="1">
    <citation type="submission" date="2015-10" db="EMBL/GenBank/DDBJ databases">
        <authorList>
            <person name="Gilbert D.G."/>
        </authorList>
    </citation>
    <scope>NUCLEOTIDE SEQUENCE</scope>
</reference>
<sequence>MQVPAYLTCLTALPTETGIAFSTDAYGRDKLKRGRRSGQ</sequence>
<organism evidence="1">
    <name type="scientific">hydrothermal vent metagenome</name>
    <dbReference type="NCBI Taxonomy" id="652676"/>
    <lineage>
        <taxon>unclassified sequences</taxon>
        <taxon>metagenomes</taxon>
        <taxon>ecological metagenomes</taxon>
    </lineage>
</organism>